<dbReference type="InterPro" id="IPR004888">
    <property type="entry name" value="Glycoside_hydrolase_63"/>
</dbReference>
<dbReference type="SUPFAM" id="SSF48208">
    <property type="entry name" value="Six-hairpin glycosidases"/>
    <property type="match status" value="1"/>
</dbReference>
<dbReference type="EMBL" id="UAUF01000016">
    <property type="protein sequence ID" value="SPZ16937.1"/>
    <property type="molecule type" value="Genomic_DNA"/>
</dbReference>
<dbReference type="InterPro" id="IPR012341">
    <property type="entry name" value="6hp_glycosidase-like_sf"/>
</dbReference>
<dbReference type="GO" id="GO:0009311">
    <property type="term" value="P:oligosaccharide metabolic process"/>
    <property type="evidence" value="ECO:0007669"/>
    <property type="project" value="InterPro"/>
</dbReference>
<feature type="domain" description="Mannosylglycerate hydrolase MGH1-like glycoside hydrolase" evidence="1">
    <location>
        <begin position="484"/>
        <end position="590"/>
    </location>
</feature>
<gene>
    <name evidence="2" type="ORF">NCTC11842_05977</name>
</gene>
<sequence>MPTPNVLADAFGPAISSRINGPVSAASVECESSCAKRCLYLIKGACSRLEFGNLIITGDTMTAHPAPGILNTIEGQRLSGVDAEHWRKWGPYLSERQWATVREDYSADGNAWSYFPHEHARSRAYRWGEDGLAGFSDVAQQWCLALGLWNERDPFIKERLFGLTNAEGNHGEDVKELYFYLDGVPSHSYMRMLYKYPHAEFPYADLVEENSRRGLEDAEYEILDTGVFNDNRYFDVTVEYAKNTPDDVLMRVTVVNRSTEAARLHVMPHLWTRNTWVWTGAPQRPLLSIMDDGKVKATNYNWADYIATAWGDVTPEWIFCNNETNKPKLEGIEASGPFKDGINDYVVSGDEQAIRRDSGSKVTARFVLDIQGNGRSVIYLRFAPETADPHLDVKAVFAKRRAEADAFYAELQHNIIDEDARNVQRQAIAGLLWSKQLYYFEVNRWIDGDPNRPAPPQERKSGRNTQWRHLVNFDIVSMPDKWEYPWYASWDLAFQAVAYAMIDPGFAKQQLLLLVKDRFMHPNGQLPAYEWNFEDANPPVHAWACWHVYQQEKALTGHGDREFLERVFHKLLLNFSWWVNRKDAEGRNLFQGGFLGLDNIGIFDRSAVLPPGSHLDQADGTAWMAAYALDLMRIALELAKENPVYVDIGVKFFEHFLHIAGAINAGEERHDGLWDEQDEFFYDVLHRGDGTCEPMRLRSIVGLIPLFAVQVLESKEYEGLPGVRDRLKEFVRQRPDLARLVSRWTEPGQGNRFLLALLRGQRTKSLLARMLDEKEFLSPFGIRSLSKIHAEAPFEMRQEDGSMLSARYQPAESDSRLYGGNSNWRGPLWMPINYMLIESLHEFYLYYSDNFSVEYPTGSGYLASLEEVASGLSERLTRMFLKDENDHRPSMMAYPQLQNDPDCADLVLFHEYFHGENGRGLGASHQTGWSALVALLLQPR</sequence>
<evidence type="ECO:0000313" key="3">
    <source>
        <dbReference type="Proteomes" id="UP000250443"/>
    </source>
</evidence>
<dbReference type="PANTHER" id="PTHR10412">
    <property type="entry name" value="MANNOSYL-OLIGOSACCHARIDE GLUCOSIDASE"/>
    <property type="match status" value="1"/>
</dbReference>
<protein>
    <submittedName>
        <fullName evidence="2">Mannosyl oligosaccharide glucosidase</fullName>
    </submittedName>
</protein>
<dbReference type="Pfam" id="PF22422">
    <property type="entry name" value="MGH1-like_GH"/>
    <property type="match status" value="2"/>
</dbReference>
<accession>A0A2X2D847</accession>
<organism evidence="2 3">
    <name type="scientific">Pseudomonas luteola</name>
    <dbReference type="NCBI Taxonomy" id="47886"/>
    <lineage>
        <taxon>Bacteria</taxon>
        <taxon>Pseudomonadati</taxon>
        <taxon>Pseudomonadota</taxon>
        <taxon>Gammaproteobacteria</taxon>
        <taxon>Pseudomonadales</taxon>
        <taxon>Pseudomonadaceae</taxon>
        <taxon>Pseudomonas</taxon>
    </lineage>
</organism>
<dbReference type="Gene3D" id="1.50.10.10">
    <property type="match status" value="1"/>
</dbReference>
<dbReference type="AlphaFoldDB" id="A0A2X2D847"/>
<dbReference type="PANTHER" id="PTHR10412:SF10">
    <property type="entry name" value="GLYCOSYL HYDROLASE FAMILY 63 C-TERMINAL DOMAIN-CONTAINING PROTEIN"/>
    <property type="match status" value="1"/>
</dbReference>
<dbReference type="GO" id="GO:0004573">
    <property type="term" value="F:Glc3Man9GlcNAc2 oligosaccharide glucosidase activity"/>
    <property type="evidence" value="ECO:0007669"/>
    <property type="project" value="InterPro"/>
</dbReference>
<reference evidence="2 3" key="1">
    <citation type="submission" date="2018-06" db="EMBL/GenBank/DDBJ databases">
        <authorList>
            <consortium name="Pathogen Informatics"/>
            <person name="Doyle S."/>
        </authorList>
    </citation>
    <scope>NUCLEOTIDE SEQUENCE [LARGE SCALE GENOMIC DNA]</scope>
    <source>
        <strain evidence="2 3">NCTC11842</strain>
    </source>
</reference>
<evidence type="ECO:0000259" key="1">
    <source>
        <dbReference type="Pfam" id="PF22422"/>
    </source>
</evidence>
<feature type="domain" description="Mannosylglycerate hydrolase MGH1-like glycoside hydrolase" evidence="1">
    <location>
        <begin position="759"/>
        <end position="927"/>
    </location>
</feature>
<name>A0A2X2D847_PSELU</name>
<dbReference type="InterPro" id="IPR008928">
    <property type="entry name" value="6-hairpin_glycosidase_sf"/>
</dbReference>
<dbReference type="InterPro" id="IPR054491">
    <property type="entry name" value="MGH1-like_GH"/>
</dbReference>
<proteinExistence type="predicted"/>
<evidence type="ECO:0000313" key="2">
    <source>
        <dbReference type="EMBL" id="SPZ16937.1"/>
    </source>
</evidence>
<dbReference type="Proteomes" id="UP000250443">
    <property type="component" value="Unassembled WGS sequence"/>
</dbReference>